<reference evidence="1 2" key="1">
    <citation type="submission" date="2015-12" db="EMBL/GenBank/DDBJ databases">
        <title>The genome of Folsomia candida.</title>
        <authorList>
            <person name="Faddeeva A."/>
            <person name="Derks M.F."/>
            <person name="Anvar Y."/>
            <person name="Smit S."/>
            <person name="Van Straalen N."/>
            <person name="Roelofs D."/>
        </authorList>
    </citation>
    <scope>NUCLEOTIDE SEQUENCE [LARGE SCALE GENOMIC DNA]</scope>
    <source>
        <strain evidence="1 2">VU population</strain>
        <tissue evidence="1">Whole body</tissue>
    </source>
</reference>
<dbReference type="Proteomes" id="UP000198287">
    <property type="component" value="Unassembled WGS sequence"/>
</dbReference>
<protein>
    <submittedName>
        <fullName evidence="1">Uncharacterized protein</fullName>
    </submittedName>
</protein>
<proteinExistence type="predicted"/>
<keyword evidence="2" id="KW-1185">Reference proteome</keyword>
<gene>
    <name evidence="1" type="ORF">Fcan01_13192</name>
</gene>
<evidence type="ECO:0000313" key="2">
    <source>
        <dbReference type="Proteomes" id="UP000198287"/>
    </source>
</evidence>
<name>A0A226E3S4_FOLCA</name>
<accession>A0A226E3S4</accession>
<dbReference type="EMBL" id="LNIX01000007">
    <property type="protein sequence ID" value="OXA51551.1"/>
    <property type="molecule type" value="Genomic_DNA"/>
</dbReference>
<organism evidence="1 2">
    <name type="scientific">Folsomia candida</name>
    <name type="common">Springtail</name>
    <dbReference type="NCBI Taxonomy" id="158441"/>
    <lineage>
        <taxon>Eukaryota</taxon>
        <taxon>Metazoa</taxon>
        <taxon>Ecdysozoa</taxon>
        <taxon>Arthropoda</taxon>
        <taxon>Hexapoda</taxon>
        <taxon>Collembola</taxon>
        <taxon>Entomobryomorpha</taxon>
        <taxon>Isotomoidea</taxon>
        <taxon>Isotomidae</taxon>
        <taxon>Proisotominae</taxon>
        <taxon>Folsomia</taxon>
    </lineage>
</organism>
<comment type="caution">
    <text evidence="1">The sequence shown here is derived from an EMBL/GenBank/DDBJ whole genome shotgun (WGS) entry which is preliminary data.</text>
</comment>
<dbReference type="AlphaFoldDB" id="A0A226E3S4"/>
<evidence type="ECO:0000313" key="1">
    <source>
        <dbReference type="EMBL" id="OXA51551.1"/>
    </source>
</evidence>
<sequence length="110" mass="12401">MRSSKGMEWWVVVSGMPQNHVDKLQTLKPQSNTISTYDYRPVDRFLGSGVQTYVTLTWSELSTDTTAPVVNLNPVFNLFDDLGYRVVASNAMGADAKSGDFKFLVWTFQK</sequence>